<dbReference type="GO" id="GO:0008545">
    <property type="term" value="F:JUN kinase kinase activity"/>
    <property type="evidence" value="ECO:0007669"/>
    <property type="project" value="TreeGrafter"/>
</dbReference>
<evidence type="ECO:0000259" key="12">
    <source>
        <dbReference type="PROSITE" id="PS50011"/>
    </source>
</evidence>
<sequence length="374" mass="42516">MSESIQRLGLALGELKVDKSKMVLNFQQQNIRPKPPSRHKQNPDLSHNVVHLLQKSSGKLKIDAEEYEYSAEDLSDLGEIGRGNFGTVNKMKHEESQKVMAVKRIRASIDEKAQKQLLKELEIVMKTSDCPFIVNFYGAIFKEGDCWICMELMTSSLEKTYKAVHKILQQKIPEDILGKIAFCVIKALDYLKTNLNIIHRDVKPSNVLLDVEGRIKLCDFGISGQLVDSIAQTRDAGCQPYMAPERIDPFAERVGYDVSSDVWSLGLTLIEVATGKFPYPMWSTLFDQLNQVVRGDPPQLKNTPDQTFTQDCLHSVNSCMIKDCKFRPKYTELLQHSFIQKYSKDNNIKTWFNQVYSKVPNLTSLEIETEAASS</sequence>
<dbReference type="InterPro" id="IPR008271">
    <property type="entry name" value="Ser/Thr_kinase_AS"/>
</dbReference>
<evidence type="ECO:0000256" key="10">
    <source>
        <dbReference type="PROSITE-ProRule" id="PRU10141"/>
    </source>
</evidence>
<reference evidence="13" key="1">
    <citation type="submission" date="2021-01" db="UniProtKB">
        <authorList>
            <consortium name="EnsemblMetazoa"/>
        </authorList>
    </citation>
    <scope>IDENTIFICATION</scope>
</reference>
<dbReference type="PANTHER" id="PTHR48013:SF15">
    <property type="entry name" value="DUAL SPECIFICITY MITOGEN-ACTIVATED PROTEIN KINASE KINASE 4"/>
    <property type="match status" value="1"/>
</dbReference>
<dbReference type="Proteomes" id="UP000594262">
    <property type="component" value="Unplaced"/>
</dbReference>
<evidence type="ECO:0000256" key="8">
    <source>
        <dbReference type="ARBA" id="ARBA00038035"/>
    </source>
</evidence>
<evidence type="ECO:0000313" key="14">
    <source>
        <dbReference type="Proteomes" id="UP000594262"/>
    </source>
</evidence>
<dbReference type="EnsemblMetazoa" id="CLYHEMT000795.1">
    <property type="protein sequence ID" value="CLYHEMP000795.1"/>
    <property type="gene ID" value="CLYHEMG000795"/>
</dbReference>
<dbReference type="EC" id="2.7.12.2" evidence="9"/>
<dbReference type="OrthoDB" id="10252354at2759"/>
<feature type="domain" description="Protein kinase" evidence="12">
    <location>
        <begin position="74"/>
        <end position="339"/>
    </location>
</feature>
<evidence type="ECO:0000256" key="1">
    <source>
        <dbReference type="ARBA" id="ARBA00022527"/>
    </source>
</evidence>
<comment type="similarity">
    <text evidence="8">Belongs to the protein kinase superfamily. STE Ser/Thr protein kinase family. MAP kinase kinase subfamily.</text>
</comment>
<evidence type="ECO:0000256" key="5">
    <source>
        <dbReference type="ARBA" id="ARBA00022777"/>
    </source>
</evidence>
<accession>A0A7M5UZ18</accession>
<dbReference type="InterPro" id="IPR000719">
    <property type="entry name" value="Prot_kinase_dom"/>
</dbReference>
<dbReference type="Pfam" id="PF00069">
    <property type="entry name" value="Pkinase"/>
    <property type="match status" value="1"/>
</dbReference>
<dbReference type="PROSITE" id="PS50011">
    <property type="entry name" value="PROTEIN_KINASE_DOM"/>
    <property type="match status" value="1"/>
</dbReference>
<dbReference type="GO" id="GO:0005524">
    <property type="term" value="F:ATP binding"/>
    <property type="evidence" value="ECO:0007669"/>
    <property type="project" value="UniProtKB-UniRule"/>
</dbReference>
<keyword evidence="5" id="KW-0418">Kinase</keyword>
<keyword evidence="7" id="KW-0829">Tyrosine-protein kinase</keyword>
<dbReference type="FunFam" id="1.10.510.10:FF:000090">
    <property type="entry name" value="Dual specificity mitogen-activated protein kinase kinase 4"/>
    <property type="match status" value="1"/>
</dbReference>
<evidence type="ECO:0000256" key="4">
    <source>
        <dbReference type="ARBA" id="ARBA00022741"/>
    </source>
</evidence>
<dbReference type="SMART" id="SM00220">
    <property type="entry name" value="S_TKc"/>
    <property type="match status" value="1"/>
</dbReference>
<dbReference type="GO" id="GO:0033554">
    <property type="term" value="P:cellular response to stress"/>
    <property type="evidence" value="ECO:0007669"/>
    <property type="project" value="UniProtKB-ARBA"/>
</dbReference>
<keyword evidence="3" id="KW-0808">Transferase</keyword>
<evidence type="ECO:0000313" key="13">
    <source>
        <dbReference type="EnsemblMetazoa" id="CLYHEMP000795.1"/>
    </source>
</evidence>
<evidence type="ECO:0000256" key="9">
    <source>
        <dbReference type="ARBA" id="ARBA00038999"/>
    </source>
</evidence>
<dbReference type="SUPFAM" id="SSF56112">
    <property type="entry name" value="Protein kinase-like (PK-like)"/>
    <property type="match status" value="1"/>
</dbReference>
<evidence type="ECO:0000256" key="11">
    <source>
        <dbReference type="RuleBase" id="RU000304"/>
    </source>
</evidence>
<evidence type="ECO:0000256" key="6">
    <source>
        <dbReference type="ARBA" id="ARBA00022840"/>
    </source>
</evidence>
<organism evidence="13 14">
    <name type="scientific">Clytia hemisphaerica</name>
    <dbReference type="NCBI Taxonomy" id="252671"/>
    <lineage>
        <taxon>Eukaryota</taxon>
        <taxon>Metazoa</taxon>
        <taxon>Cnidaria</taxon>
        <taxon>Hydrozoa</taxon>
        <taxon>Hydroidolina</taxon>
        <taxon>Leptothecata</taxon>
        <taxon>Obeliida</taxon>
        <taxon>Clytiidae</taxon>
        <taxon>Clytia</taxon>
    </lineage>
</organism>
<dbReference type="FunFam" id="3.30.200.20:FF:000126">
    <property type="entry name" value="Dual specificity mitogen-activated protein kinase kinase 4"/>
    <property type="match status" value="1"/>
</dbReference>
<dbReference type="PANTHER" id="PTHR48013">
    <property type="entry name" value="DUAL SPECIFICITY MITOGEN-ACTIVATED PROTEIN KINASE KINASE 5-RELATED"/>
    <property type="match status" value="1"/>
</dbReference>
<keyword evidence="2" id="KW-0597">Phosphoprotein</keyword>
<dbReference type="GO" id="GO:0005829">
    <property type="term" value="C:cytosol"/>
    <property type="evidence" value="ECO:0007669"/>
    <property type="project" value="UniProtKB-ARBA"/>
</dbReference>
<keyword evidence="14" id="KW-1185">Reference proteome</keyword>
<dbReference type="InterPro" id="IPR017441">
    <property type="entry name" value="Protein_kinase_ATP_BS"/>
</dbReference>
<feature type="binding site" evidence="10">
    <location>
        <position position="103"/>
    </location>
    <ligand>
        <name>ATP</name>
        <dbReference type="ChEBI" id="CHEBI:30616"/>
    </ligand>
</feature>
<dbReference type="InterPro" id="IPR011009">
    <property type="entry name" value="Kinase-like_dom_sf"/>
</dbReference>
<keyword evidence="4 10" id="KW-0547">Nucleotide-binding</keyword>
<dbReference type="GeneID" id="136809335"/>
<keyword evidence="1 11" id="KW-0723">Serine/threonine-protein kinase</keyword>
<dbReference type="GO" id="GO:0004674">
    <property type="term" value="F:protein serine/threonine kinase activity"/>
    <property type="evidence" value="ECO:0007669"/>
    <property type="project" value="UniProtKB-KW"/>
</dbReference>
<proteinExistence type="inferred from homology"/>
<evidence type="ECO:0000256" key="7">
    <source>
        <dbReference type="ARBA" id="ARBA00023137"/>
    </source>
</evidence>
<dbReference type="Gene3D" id="1.10.510.10">
    <property type="entry name" value="Transferase(Phosphotransferase) domain 1"/>
    <property type="match status" value="1"/>
</dbReference>
<evidence type="ECO:0000256" key="2">
    <source>
        <dbReference type="ARBA" id="ARBA00022553"/>
    </source>
</evidence>
<protein>
    <recommendedName>
        <fullName evidence="9">mitogen-activated protein kinase kinase</fullName>
        <ecNumber evidence="9">2.7.12.2</ecNumber>
    </recommendedName>
</protein>
<dbReference type="RefSeq" id="XP_066921958.1">
    <property type="nucleotide sequence ID" value="XM_067065857.1"/>
</dbReference>
<name>A0A7M5UZ18_9CNID</name>
<dbReference type="PROSITE" id="PS00108">
    <property type="entry name" value="PROTEIN_KINASE_ST"/>
    <property type="match status" value="1"/>
</dbReference>
<dbReference type="PROSITE" id="PS00107">
    <property type="entry name" value="PROTEIN_KINASE_ATP"/>
    <property type="match status" value="1"/>
</dbReference>
<dbReference type="AlphaFoldDB" id="A0A7M5UZ18"/>
<dbReference type="Gene3D" id="3.30.200.20">
    <property type="entry name" value="Phosphorylase Kinase, domain 1"/>
    <property type="match status" value="1"/>
</dbReference>
<dbReference type="GO" id="GO:0004713">
    <property type="term" value="F:protein tyrosine kinase activity"/>
    <property type="evidence" value="ECO:0007669"/>
    <property type="project" value="UniProtKB-KW"/>
</dbReference>
<evidence type="ECO:0000256" key="3">
    <source>
        <dbReference type="ARBA" id="ARBA00022679"/>
    </source>
</evidence>
<keyword evidence="6 10" id="KW-0067">ATP-binding</keyword>